<dbReference type="GO" id="GO:0009279">
    <property type="term" value="C:cell outer membrane"/>
    <property type="evidence" value="ECO:0007669"/>
    <property type="project" value="InterPro"/>
</dbReference>
<feature type="chain" id="PRO_5019284973" evidence="1">
    <location>
        <begin position="21"/>
        <end position="232"/>
    </location>
</feature>
<sequence>MKHIVFSLLILLAFPFTATAEKYWSDTSLTYLNGGDYEVGDPDRQVITLEYVGGYSWGKIFAFGDRLESDNGDTETYIEISPEVYFVEFEDNLVNNLSFTTTAEIGDGFTHYLYGIGAAFDLPGFQFFEIDAYRRNNDGFENNYQVTLSWGLPFSIGETEWMYDGFLDYASGISGVGPANMNFTSQLKWNLAPYFDLSAPLYVGVEYVYWRNKFYIDGVNEKNPNLLIKWHF</sequence>
<name>A0A432YX13_9GAMM</name>
<accession>A0A432YX13</accession>
<comment type="caution">
    <text evidence="2">The sequence shown here is derived from an EMBL/GenBank/DDBJ whole genome shotgun (WGS) entry which is preliminary data.</text>
</comment>
<gene>
    <name evidence="2" type="ORF">CWI73_03160</name>
</gene>
<protein>
    <submittedName>
        <fullName evidence="2">Nucleoside-binding protein</fullName>
    </submittedName>
</protein>
<dbReference type="Gene3D" id="2.40.230.20">
    <property type="entry name" value="Nucleoside-specific channel-forming protein, Tsx-like"/>
    <property type="match status" value="1"/>
</dbReference>
<dbReference type="SUPFAM" id="SSF111364">
    <property type="entry name" value="Tsx-like channel"/>
    <property type="match status" value="1"/>
</dbReference>
<proteinExistence type="predicted"/>
<dbReference type="AlphaFoldDB" id="A0A432YX13"/>
<dbReference type="Proteomes" id="UP000288361">
    <property type="component" value="Unassembled WGS sequence"/>
</dbReference>
<dbReference type="InterPro" id="IPR036777">
    <property type="entry name" value="Channel_Tsx-like_sf"/>
</dbReference>
<evidence type="ECO:0000313" key="2">
    <source>
        <dbReference type="EMBL" id="RUO67874.1"/>
    </source>
</evidence>
<reference evidence="2 3" key="1">
    <citation type="journal article" date="2011" name="Front. Microbiol.">
        <title>Genomic signatures of strain selection and enhancement in Bacillus atrophaeus var. globigii, a historical biowarfare simulant.</title>
        <authorList>
            <person name="Gibbons H.S."/>
            <person name="Broomall S.M."/>
            <person name="McNew L.A."/>
            <person name="Daligault H."/>
            <person name="Chapman C."/>
            <person name="Bruce D."/>
            <person name="Karavis M."/>
            <person name="Krepps M."/>
            <person name="McGregor P.A."/>
            <person name="Hong C."/>
            <person name="Park K.H."/>
            <person name="Akmal A."/>
            <person name="Feldman A."/>
            <person name="Lin J.S."/>
            <person name="Chang W.E."/>
            <person name="Higgs B.W."/>
            <person name="Demirev P."/>
            <person name="Lindquist J."/>
            <person name="Liem A."/>
            <person name="Fochler E."/>
            <person name="Read T.D."/>
            <person name="Tapia R."/>
            <person name="Johnson S."/>
            <person name="Bishop-Lilly K.A."/>
            <person name="Detter C."/>
            <person name="Han C."/>
            <person name="Sozhamannan S."/>
            <person name="Rosenzweig C.N."/>
            <person name="Skowronski E.W."/>
        </authorList>
    </citation>
    <scope>NUCLEOTIDE SEQUENCE [LARGE SCALE GENOMIC DNA]</scope>
    <source>
        <strain evidence="2 3">TPS4-2</strain>
    </source>
</reference>
<evidence type="ECO:0000313" key="3">
    <source>
        <dbReference type="Proteomes" id="UP000288361"/>
    </source>
</evidence>
<feature type="signal peptide" evidence="1">
    <location>
        <begin position="1"/>
        <end position="20"/>
    </location>
</feature>
<dbReference type="EMBL" id="PIQA01000001">
    <property type="protein sequence ID" value="RUO67874.1"/>
    <property type="molecule type" value="Genomic_DNA"/>
</dbReference>
<keyword evidence="1" id="KW-0732">Signal</keyword>
<organism evidence="2 3">
    <name type="scientific">Idiomarina piscisalsi</name>
    <dbReference type="NCBI Taxonomy" id="1096243"/>
    <lineage>
        <taxon>Bacteria</taxon>
        <taxon>Pseudomonadati</taxon>
        <taxon>Pseudomonadota</taxon>
        <taxon>Gammaproteobacteria</taxon>
        <taxon>Alteromonadales</taxon>
        <taxon>Idiomarinaceae</taxon>
        <taxon>Idiomarina</taxon>
    </lineage>
</organism>
<evidence type="ECO:0000256" key="1">
    <source>
        <dbReference type="SAM" id="SignalP"/>
    </source>
</evidence>
<dbReference type="RefSeq" id="WP_126751512.1">
    <property type="nucleotide sequence ID" value="NZ_JBHUMT010000016.1"/>
</dbReference>